<feature type="domain" description="TNFR-Cys" evidence="4">
    <location>
        <begin position="46"/>
        <end position="82"/>
    </location>
</feature>
<evidence type="ECO:0000256" key="3">
    <source>
        <dbReference type="SAM" id="SignalP"/>
    </source>
</evidence>
<dbReference type="PROSITE" id="PS50050">
    <property type="entry name" value="TNFR_NGFR_2"/>
    <property type="match status" value="1"/>
</dbReference>
<feature type="chain" id="PRO_5046415579" evidence="3">
    <location>
        <begin position="24"/>
        <end position="323"/>
    </location>
</feature>
<reference evidence="5 6" key="1">
    <citation type="submission" date="2024-08" db="EMBL/GenBank/DDBJ databases">
        <title>The draft genome of Apodemus speciosus.</title>
        <authorList>
            <person name="Nabeshima K."/>
            <person name="Suzuki S."/>
            <person name="Onuma M."/>
        </authorList>
    </citation>
    <scope>NUCLEOTIDE SEQUENCE [LARGE SCALE GENOMIC DNA]</scope>
    <source>
        <strain evidence="5">IB14-021</strain>
    </source>
</reference>
<dbReference type="InterPro" id="IPR001368">
    <property type="entry name" value="TNFR/NGFR_Cys_rich_reg"/>
</dbReference>
<dbReference type="SMART" id="SM00208">
    <property type="entry name" value="TNFR"/>
    <property type="match status" value="2"/>
</dbReference>
<dbReference type="EMBL" id="BAAFST010000004">
    <property type="protein sequence ID" value="GAB1289279.1"/>
    <property type="molecule type" value="Genomic_DNA"/>
</dbReference>
<dbReference type="InterPro" id="IPR034020">
    <property type="entry name" value="TNFRSF9_N"/>
</dbReference>
<dbReference type="PANTHER" id="PTHR47139:SF1">
    <property type="entry name" value="TUMOR NECROSIS FACTOR RECEPTOR SUPERFAMILY MEMBER 9"/>
    <property type="match status" value="1"/>
</dbReference>
<feature type="repeat" description="TNFR-Cys" evidence="1">
    <location>
        <begin position="46"/>
        <end position="82"/>
    </location>
</feature>
<feature type="transmembrane region" description="Helical" evidence="2">
    <location>
        <begin position="186"/>
        <end position="206"/>
    </location>
</feature>
<keyword evidence="6" id="KW-1185">Reference proteome</keyword>
<proteinExistence type="predicted"/>
<dbReference type="Pfam" id="PF00020">
    <property type="entry name" value="TNFR_c6"/>
    <property type="match status" value="2"/>
</dbReference>
<dbReference type="Gene3D" id="2.10.50.10">
    <property type="entry name" value="Tumor Necrosis Factor Receptor, subunit A, domain 2"/>
    <property type="match status" value="2"/>
</dbReference>
<gene>
    <name evidence="5" type="ORF">APTSU1_000450900</name>
</gene>
<keyword evidence="2" id="KW-0812">Transmembrane</keyword>
<evidence type="ECO:0000313" key="5">
    <source>
        <dbReference type="EMBL" id="GAB1289279.1"/>
    </source>
</evidence>
<feature type="transmembrane region" description="Helical" evidence="2">
    <location>
        <begin position="258"/>
        <end position="280"/>
    </location>
</feature>
<evidence type="ECO:0000259" key="4">
    <source>
        <dbReference type="PROSITE" id="PS50050"/>
    </source>
</evidence>
<comment type="caution">
    <text evidence="5">The sequence shown here is derived from an EMBL/GenBank/DDBJ whole genome shotgun (WGS) entry which is preliminary data.</text>
</comment>
<accession>A0ABQ0EQF6</accession>
<keyword evidence="2" id="KW-0472">Membrane</keyword>
<keyword evidence="5" id="KW-0675">Receptor</keyword>
<sequence length="323" mass="34836">MGNNCYNMVVTVLLLVGSEKARAAQNPCDNCEAGTFCRKYNPVCKSCPPSTYSSIGGQPNCELCRVCEGFKKPCSSTHNAECECTEGFHCLGPTCTRCEKDCRPGQELTEQGCKNCSRGTFNDQNGAGICRPWTNCSLDGRAVLKNGTKEQDVVCGAPVVSFSPGTATAVTAPEGEPVRRSLQVCAVLLALTVALLLVLNFIRFSVPKWIRIFKQHKLTPRSVEETAGDVGMMSKAAAGQTSPNDGDPTGCLFRELRVLYLFHFRVNVNGAVLFLAVWWAGKRSSLMTPEAFKKAIGAAQEEDACSCRFPEEEEGGAGGGYEL</sequence>
<dbReference type="PANTHER" id="PTHR47139">
    <property type="entry name" value="TUMOR NECROSIS FACTOR RECEPTOR SUPERFAMILY MEMBER 9"/>
    <property type="match status" value="1"/>
</dbReference>
<keyword evidence="3" id="KW-0732">Signal</keyword>
<keyword evidence="2" id="KW-1133">Transmembrane helix</keyword>
<evidence type="ECO:0000256" key="2">
    <source>
        <dbReference type="SAM" id="Phobius"/>
    </source>
</evidence>
<comment type="caution">
    <text evidence="1">Lacks conserved residue(s) required for the propagation of feature annotation.</text>
</comment>
<dbReference type="Proteomes" id="UP001623349">
    <property type="component" value="Unassembled WGS sequence"/>
</dbReference>
<evidence type="ECO:0000313" key="6">
    <source>
        <dbReference type="Proteomes" id="UP001623349"/>
    </source>
</evidence>
<evidence type="ECO:0000256" key="1">
    <source>
        <dbReference type="PROSITE-ProRule" id="PRU00206"/>
    </source>
</evidence>
<protein>
    <submittedName>
        <fullName evidence="5">Tumor necrosis factor receptor superfamily member 9</fullName>
    </submittedName>
</protein>
<name>A0ABQ0EQF6_APOSI</name>
<feature type="signal peptide" evidence="3">
    <location>
        <begin position="1"/>
        <end position="23"/>
    </location>
</feature>
<organism evidence="5 6">
    <name type="scientific">Apodemus speciosus</name>
    <name type="common">Large Japanese field mouse</name>
    <dbReference type="NCBI Taxonomy" id="105296"/>
    <lineage>
        <taxon>Eukaryota</taxon>
        <taxon>Metazoa</taxon>
        <taxon>Chordata</taxon>
        <taxon>Craniata</taxon>
        <taxon>Vertebrata</taxon>
        <taxon>Euteleostomi</taxon>
        <taxon>Mammalia</taxon>
        <taxon>Eutheria</taxon>
        <taxon>Euarchontoglires</taxon>
        <taxon>Glires</taxon>
        <taxon>Rodentia</taxon>
        <taxon>Myomorpha</taxon>
        <taxon>Muroidea</taxon>
        <taxon>Muridae</taxon>
        <taxon>Murinae</taxon>
        <taxon>Apodemus</taxon>
    </lineage>
</organism>
<dbReference type="CDD" id="cd13410">
    <property type="entry name" value="TNFRSF9"/>
    <property type="match status" value="1"/>
</dbReference>